<sequence length="204" mass="21583">MSGLGKEMVSCSVAAEERSGSRCLTTCLLLVSCCLMLTPALVEDTSDTWISDRWEGPALGQPLSDADKLDLPVHVFADGSGLPAGAGTATEGAILYARQCAACHGSQGQGGKAVELVGDRSLLVSEFPDRGIATFWPNAATLFEYVYRSMPPEQPASLSANELYAILAFVLELNDLLAPGDSLDAALLSTIEMPNRQGFRTIAR</sequence>
<evidence type="ECO:0000313" key="6">
    <source>
        <dbReference type="EMBL" id="ASJ70230.1"/>
    </source>
</evidence>
<reference evidence="6 7" key="1">
    <citation type="submission" date="2016-12" db="EMBL/GenBank/DDBJ databases">
        <authorList>
            <person name="Song W.-J."/>
            <person name="Kurnit D.M."/>
        </authorList>
    </citation>
    <scope>NUCLEOTIDE SEQUENCE [LARGE SCALE GENOMIC DNA]</scope>
    <source>
        <strain evidence="6 7">IMCC3135</strain>
    </source>
</reference>
<accession>A0A2Z2NMX6</accession>
<evidence type="ECO:0000256" key="2">
    <source>
        <dbReference type="ARBA" id="ARBA00022723"/>
    </source>
</evidence>
<dbReference type="Proteomes" id="UP000250079">
    <property type="component" value="Chromosome"/>
</dbReference>
<dbReference type="InterPro" id="IPR009056">
    <property type="entry name" value="Cyt_c-like_dom"/>
</dbReference>
<dbReference type="PANTHER" id="PTHR35008:SF8">
    <property type="entry name" value="ALCOHOL DEHYDROGENASE CYTOCHROME C SUBUNIT"/>
    <property type="match status" value="1"/>
</dbReference>
<dbReference type="InterPro" id="IPR051459">
    <property type="entry name" value="Cytochrome_c-type_DH"/>
</dbReference>
<dbReference type="Pfam" id="PF13442">
    <property type="entry name" value="Cytochrome_CBB3"/>
    <property type="match status" value="1"/>
</dbReference>
<proteinExistence type="predicted"/>
<evidence type="ECO:0000313" key="7">
    <source>
        <dbReference type="Proteomes" id="UP000250079"/>
    </source>
</evidence>
<evidence type="ECO:0000259" key="5">
    <source>
        <dbReference type="PROSITE" id="PS51007"/>
    </source>
</evidence>
<dbReference type="GO" id="GO:0009055">
    <property type="term" value="F:electron transfer activity"/>
    <property type="evidence" value="ECO:0007669"/>
    <property type="project" value="InterPro"/>
</dbReference>
<dbReference type="PROSITE" id="PS51257">
    <property type="entry name" value="PROKAR_LIPOPROTEIN"/>
    <property type="match status" value="1"/>
</dbReference>
<gene>
    <name evidence="6" type="ORF">IMCC3135_00520</name>
</gene>
<dbReference type="GO" id="GO:0020037">
    <property type="term" value="F:heme binding"/>
    <property type="evidence" value="ECO:0007669"/>
    <property type="project" value="InterPro"/>
</dbReference>
<dbReference type="InterPro" id="IPR036909">
    <property type="entry name" value="Cyt_c-like_dom_sf"/>
</dbReference>
<dbReference type="GO" id="GO:0046872">
    <property type="term" value="F:metal ion binding"/>
    <property type="evidence" value="ECO:0007669"/>
    <property type="project" value="UniProtKB-KW"/>
</dbReference>
<dbReference type="Gene3D" id="1.10.760.10">
    <property type="entry name" value="Cytochrome c-like domain"/>
    <property type="match status" value="1"/>
</dbReference>
<evidence type="ECO:0000256" key="4">
    <source>
        <dbReference type="PROSITE-ProRule" id="PRU00433"/>
    </source>
</evidence>
<dbReference type="EMBL" id="CP018632">
    <property type="protein sequence ID" value="ASJ70230.1"/>
    <property type="molecule type" value="Genomic_DNA"/>
</dbReference>
<dbReference type="KEGG" id="gai:IMCC3135_00520"/>
<keyword evidence="7" id="KW-1185">Reference proteome</keyword>
<feature type="domain" description="Cytochrome c" evidence="5">
    <location>
        <begin position="87"/>
        <end position="174"/>
    </location>
</feature>
<dbReference type="AlphaFoldDB" id="A0A2Z2NMX6"/>
<evidence type="ECO:0000256" key="1">
    <source>
        <dbReference type="ARBA" id="ARBA00022617"/>
    </source>
</evidence>
<organism evidence="6 7">
    <name type="scientific">Granulosicoccus antarcticus IMCC3135</name>
    <dbReference type="NCBI Taxonomy" id="1192854"/>
    <lineage>
        <taxon>Bacteria</taxon>
        <taxon>Pseudomonadati</taxon>
        <taxon>Pseudomonadota</taxon>
        <taxon>Gammaproteobacteria</taxon>
        <taxon>Chromatiales</taxon>
        <taxon>Granulosicoccaceae</taxon>
        <taxon>Granulosicoccus</taxon>
    </lineage>
</organism>
<keyword evidence="1 4" id="KW-0349">Heme</keyword>
<keyword evidence="2 4" id="KW-0479">Metal-binding</keyword>
<protein>
    <recommendedName>
        <fullName evidence="5">Cytochrome c domain-containing protein</fullName>
    </recommendedName>
</protein>
<name>A0A2Z2NMX6_9GAMM</name>
<evidence type="ECO:0000256" key="3">
    <source>
        <dbReference type="ARBA" id="ARBA00023004"/>
    </source>
</evidence>
<dbReference type="SUPFAM" id="SSF46626">
    <property type="entry name" value="Cytochrome c"/>
    <property type="match status" value="1"/>
</dbReference>
<dbReference type="PANTHER" id="PTHR35008">
    <property type="entry name" value="BLL4482 PROTEIN-RELATED"/>
    <property type="match status" value="1"/>
</dbReference>
<dbReference type="PROSITE" id="PS51007">
    <property type="entry name" value="CYTC"/>
    <property type="match status" value="1"/>
</dbReference>
<keyword evidence="3 4" id="KW-0408">Iron</keyword>